<name>A0A1N7IA15_9FLAO</name>
<accession>A0A1N7IA15</accession>
<organism evidence="2 3">
    <name type="scientific">Chryseobacterium joostei</name>
    <dbReference type="NCBI Taxonomy" id="112234"/>
    <lineage>
        <taxon>Bacteria</taxon>
        <taxon>Pseudomonadati</taxon>
        <taxon>Bacteroidota</taxon>
        <taxon>Flavobacteriia</taxon>
        <taxon>Flavobacteriales</taxon>
        <taxon>Weeksellaceae</taxon>
        <taxon>Chryseobacterium group</taxon>
        <taxon>Chryseobacterium</taxon>
    </lineage>
</organism>
<dbReference type="STRING" id="112234.SAMN05421768_103485"/>
<reference evidence="2 3" key="1">
    <citation type="submission" date="2017-01" db="EMBL/GenBank/DDBJ databases">
        <authorList>
            <person name="Mah S.A."/>
            <person name="Swanson W.J."/>
            <person name="Moy G.W."/>
            <person name="Vacquier V.D."/>
        </authorList>
    </citation>
    <scope>NUCLEOTIDE SEQUENCE [LARGE SCALE GENOMIC DNA]</scope>
    <source>
        <strain evidence="2 3">DSM 16927</strain>
    </source>
</reference>
<dbReference type="AlphaFoldDB" id="A0A1N7IA15"/>
<evidence type="ECO:0000313" key="1">
    <source>
        <dbReference type="EMBL" id="AZB01111.1"/>
    </source>
</evidence>
<keyword evidence="4" id="KW-1185">Reference proteome</keyword>
<evidence type="ECO:0000313" key="2">
    <source>
        <dbReference type="EMBL" id="SIS33918.1"/>
    </source>
</evidence>
<evidence type="ECO:0000313" key="3">
    <source>
        <dbReference type="Proteomes" id="UP000186106"/>
    </source>
</evidence>
<sequence length="164" mass="19355">MENKNVILKTLFLTLYIINYQSCIAQKKDELRLTYRDILYDNKAIDEVRSYDSKTGIYEVKQLHNSDGYKTKSIIVNLTKKNIKEIYDLYLKLQPKSLQNCVFANDNEIISSSTISFNKNKPTESLPCNIDWEDKEKYNKIESKLYELILPTYKLKYPNEFIGK</sequence>
<dbReference type="RefSeq" id="WP_076353205.1">
    <property type="nucleotide sequence ID" value="NZ_CP033926.1"/>
</dbReference>
<dbReference type="KEGG" id="cjt:EG359_16460"/>
<dbReference type="OrthoDB" id="1273175at2"/>
<protein>
    <submittedName>
        <fullName evidence="2">Uncharacterized protein</fullName>
    </submittedName>
</protein>
<reference evidence="1 4" key="2">
    <citation type="submission" date="2018-11" db="EMBL/GenBank/DDBJ databases">
        <title>Proposal to divide the Flavobacteriaceae and reorganize its genera based on Amino Acid Identity values calculated from whole genome sequences.</title>
        <authorList>
            <person name="Nicholson A.C."/>
            <person name="Gulvik C.A."/>
            <person name="Whitney A.M."/>
            <person name="Humrighouse B.W."/>
            <person name="Bell M."/>
            <person name="Holmes B."/>
            <person name="Steigerwalt A.G."/>
            <person name="Villarma A."/>
            <person name="Sheth M."/>
            <person name="Batra D."/>
            <person name="Pryor J."/>
            <person name="Bernardet J.-F."/>
            <person name="Hugo C."/>
            <person name="Kampfer P."/>
            <person name="Newman J."/>
            <person name="McQuiston J.R."/>
        </authorList>
    </citation>
    <scope>NUCLEOTIDE SEQUENCE [LARGE SCALE GENOMIC DNA]</scope>
    <source>
        <strain evidence="1 4">DSM 16927</strain>
    </source>
</reference>
<gene>
    <name evidence="1" type="ORF">EG359_16460</name>
    <name evidence="2" type="ORF">SAMN05421768_103485</name>
</gene>
<proteinExistence type="predicted"/>
<dbReference type="Proteomes" id="UP000279541">
    <property type="component" value="Chromosome"/>
</dbReference>
<dbReference type="Proteomes" id="UP000186106">
    <property type="component" value="Unassembled WGS sequence"/>
</dbReference>
<dbReference type="EMBL" id="CP033926">
    <property type="protein sequence ID" value="AZB01111.1"/>
    <property type="molecule type" value="Genomic_DNA"/>
</dbReference>
<dbReference type="EMBL" id="FTNZ01000003">
    <property type="protein sequence ID" value="SIS33918.1"/>
    <property type="molecule type" value="Genomic_DNA"/>
</dbReference>
<evidence type="ECO:0000313" key="4">
    <source>
        <dbReference type="Proteomes" id="UP000279541"/>
    </source>
</evidence>